<feature type="compositionally biased region" description="Basic and acidic residues" evidence="1">
    <location>
        <begin position="702"/>
        <end position="711"/>
    </location>
</feature>
<feature type="compositionally biased region" description="Acidic residues" evidence="1">
    <location>
        <begin position="1128"/>
        <end position="1147"/>
    </location>
</feature>
<feature type="compositionally biased region" description="Basic and acidic residues" evidence="1">
    <location>
        <begin position="911"/>
        <end position="928"/>
    </location>
</feature>
<feature type="compositionally biased region" description="Low complexity" evidence="1">
    <location>
        <begin position="591"/>
        <end position="600"/>
    </location>
</feature>
<feature type="region of interest" description="Disordered" evidence="1">
    <location>
        <begin position="667"/>
        <end position="949"/>
    </location>
</feature>
<evidence type="ECO:0000256" key="1">
    <source>
        <dbReference type="SAM" id="MobiDB-lite"/>
    </source>
</evidence>
<accession>A0A0A8L260</accession>
<feature type="compositionally biased region" description="Basic and acidic residues" evidence="1">
    <location>
        <begin position="531"/>
        <end position="540"/>
    </location>
</feature>
<evidence type="ECO:0000313" key="4">
    <source>
        <dbReference type="Proteomes" id="UP000031516"/>
    </source>
</evidence>
<feature type="region of interest" description="Disordered" evidence="1">
    <location>
        <begin position="390"/>
        <end position="455"/>
    </location>
</feature>
<feature type="compositionally biased region" description="Polar residues" evidence="1">
    <location>
        <begin position="601"/>
        <end position="611"/>
    </location>
</feature>
<feature type="region of interest" description="Disordered" evidence="1">
    <location>
        <begin position="954"/>
        <end position="973"/>
    </location>
</feature>
<feature type="compositionally biased region" description="Polar residues" evidence="1">
    <location>
        <begin position="786"/>
        <end position="795"/>
    </location>
</feature>
<gene>
    <name evidence="3" type="ORF">KLDO_g1444</name>
</gene>
<feature type="compositionally biased region" description="Pro residues" evidence="1">
    <location>
        <begin position="255"/>
        <end position="264"/>
    </location>
</feature>
<feature type="region of interest" description="Disordered" evidence="1">
    <location>
        <begin position="978"/>
        <end position="1191"/>
    </location>
</feature>
<feature type="compositionally biased region" description="Low complexity" evidence="1">
    <location>
        <begin position="962"/>
        <end position="973"/>
    </location>
</feature>
<feature type="compositionally biased region" description="Polar residues" evidence="1">
    <location>
        <begin position="1025"/>
        <end position="1050"/>
    </location>
</feature>
<feature type="compositionally biased region" description="Low complexity" evidence="1">
    <location>
        <begin position="978"/>
        <end position="1005"/>
    </location>
</feature>
<dbReference type="Pfam" id="PF10407">
    <property type="entry name" value="Cytokin_check_N"/>
    <property type="match status" value="1"/>
</dbReference>
<reference evidence="3 4" key="1">
    <citation type="submission" date="2014-03" db="EMBL/GenBank/DDBJ databases">
        <title>The genome of Kluyveromyces dobzhanskii.</title>
        <authorList>
            <person name="Nystedt B."/>
            <person name="Astrom S."/>
        </authorList>
    </citation>
    <scope>NUCLEOTIDE SEQUENCE [LARGE SCALE GENOMIC DNA]</scope>
    <source>
        <strain evidence="3 4">CBS 2104</strain>
    </source>
</reference>
<feature type="compositionally biased region" description="Acidic residues" evidence="1">
    <location>
        <begin position="238"/>
        <end position="249"/>
    </location>
</feature>
<feature type="compositionally biased region" description="Basic and acidic residues" evidence="1">
    <location>
        <begin position="826"/>
        <end position="904"/>
    </location>
</feature>
<feature type="compositionally biased region" description="Acidic residues" evidence="1">
    <location>
        <begin position="775"/>
        <end position="785"/>
    </location>
</feature>
<feature type="compositionally biased region" description="Basic and acidic residues" evidence="1">
    <location>
        <begin position="513"/>
        <end position="524"/>
    </location>
</feature>
<name>A0A0A8L260_9SACH</name>
<feature type="compositionally biased region" description="Polar residues" evidence="1">
    <location>
        <begin position="712"/>
        <end position="726"/>
    </location>
</feature>
<dbReference type="EMBL" id="CCBQ010000019">
    <property type="protein sequence ID" value="CDO93142.1"/>
    <property type="molecule type" value="Genomic_DNA"/>
</dbReference>
<feature type="compositionally biased region" description="Low complexity" evidence="1">
    <location>
        <begin position="1148"/>
        <end position="1171"/>
    </location>
</feature>
<protein>
    <submittedName>
        <fullName evidence="3">WGS project CCBQ000000000 data, contig 00099</fullName>
    </submittedName>
</protein>
<dbReference type="OrthoDB" id="6365676at2759"/>
<feature type="region of interest" description="Disordered" evidence="1">
    <location>
        <begin position="480"/>
        <end position="558"/>
    </location>
</feature>
<feature type="compositionally biased region" description="Low complexity" evidence="1">
    <location>
        <begin position="399"/>
        <end position="413"/>
    </location>
</feature>
<feature type="compositionally biased region" description="Low complexity" evidence="1">
    <location>
        <begin position="612"/>
        <end position="627"/>
    </location>
</feature>
<feature type="compositionally biased region" description="Low complexity" evidence="1">
    <location>
        <begin position="1086"/>
        <end position="1105"/>
    </location>
</feature>
<dbReference type="Proteomes" id="UP000031516">
    <property type="component" value="Unassembled WGS sequence"/>
</dbReference>
<keyword evidence="4" id="KW-1185">Reference proteome</keyword>
<feature type="compositionally biased region" description="Polar residues" evidence="1">
    <location>
        <begin position="179"/>
        <end position="194"/>
    </location>
</feature>
<feature type="compositionally biased region" description="Acidic residues" evidence="1">
    <location>
        <begin position="498"/>
        <end position="511"/>
    </location>
</feature>
<evidence type="ECO:0000259" key="2">
    <source>
        <dbReference type="Pfam" id="PF10407"/>
    </source>
</evidence>
<feature type="region of interest" description="Disordered" evidence="1">
    <location>
        <begin position="165"/>
        <end position="199"/>
    </location>
</feature>
<dbReference type="PANTHER" id="PTHR28196:SF1">
    <property type="entry name" value="NUCLEOLAR PROTEIN NET1-RELATED"/>
    <property type="match status" value="1"/>
</dbReference>
<feature type="compositionally biased region" description="Polar residues" evidence="1">
    <location>
        <begin position="280"/>
        <end position="289"/>
    </location>
</feature>
<feature type="region of interest" description="Disordered" evidence="1">
    <location>
        <begin position="219"/>
        <end position="311"/>
    </location>
</feature>
<proteinExistence type="predicted"/>
<dbReference type="InterPro" id="IPR043185">
    <property type="entry name" value="Net1/Tof2"/>
</dbReference>
<organism evidence="3 4">
    <name type="scientific">Kluyveromyces dobzhanskii CBS 2104</name>
    <dbReference type="NCBI Taxonomy" id="1427455"/>
    <lineage>
        <taxon>Eukaryota</taxon>
        <taxon>Fungi</taxon>
        <taxon>Dikarya</taxon>
        <taxon>Ascomycota</taxon>
        <taxon>Saccharomycotina</taxon>
        <taxon>Saccharomycetes</taxon>
        <taxon>Saccharomycetales</taxon>
        <taxon>Saccharomycetaceae</taxon>
        <taxon>Kluyveromyces</taxon>
    </lineage>
</organism>
<comment type="caution">
    <text evidence="3">The sequence shown here is derived from an EMBL/GenBank/DDBJ whole genome shotgun (WGS) entry which is preliminary data.</text>
</comment>
<sequence length="1191" mass="130198">MFKLQVVLVPASANRSFNLGLPPVSSESSQFILPGQQQIQQQGGNSTQLVNAVPSQNGMGTLDPNVSTNTAYLSSFMTSHITRPKLKKFLIFTKPSNTLYQLSQEILDKCNKIYPNLAMELEIDTLQDVDECDLDPDFVVKDVFNVYNTVRVILRNDVDLEANPDRQESLYSSKRRKLNNGNPMAQQGTSTGATLDQPVTVVKRRPQVLKNSALRISTPLAHQIYPPPQRDSKQVNSDYEEDEYGEDEVGDKSILPPPTVPQSPPIRISSSIGQKRLKISGSNDTVSKSETVDPSKAKQQRLPSGTPMKPMDVVETPNRPGFLAMPQQAQHLLRINSTPVVTNKRITSGMLRIPEPRISEMERTMHEGLSSPSAGLLPLKSPKIPMKKPYIADIDDSSSSEGESTGAQETTQGRVNPQIPVPVNAPNRVPSTIADDNGSPTKKSPLDATKRMNVKVAELPPQRKSSLEAKVEKLARNASELIADTHLSNNTTRKEGFSESDSEDVESENDGNDTVRIHPAERNDGSFQKSELLEVLKGSKFDIPPGFRRAGGELLDDDANKRSRRPYLTVLNKDIDNSEPDPRNIIPNKLQRQAAQKAAQFISTGTSRQPLESSSSSSSSSHSGSVSEESESDSDIEMENSDGNTDDVNFKRLNVHPLMPVVVPVVETQNVDTHDKPKSVSGTLSEETETRSEPAVDTSEAPDLKSPRKTSDQSGQKESATQSIAQINPRPISLKPVNSTRDLTPVPSQELHERIDRQLSPSPVRNKKDYVSPEFIDDSDEDVENETLNSSQQSQRNKENTDPITSKENSEQEGKSKKLTPSLLKKKQEAEQRRLLREAAKQAKQEEQERKRAEREALKKARQEEIAKKRAEREAAKKLKQEELAHKKAELMAKREVKETKKASDFPSQKANKEQPEGSSQEKQEKALNDSIVQPPDSPTKATKLDELRNKFAAGKASISGPPKKVVNKPVKLQLYSASNSNATSDSESSSDSDSSSSSSDNETSLTKKARRGIVDTPKGVFGSISKNSTAKQASEIQNVPQSTQRNDATPSKVPVTQMMEFASPSASKAPMQSALVSPPAKTTKSSRQALSRNSLSSLSDLVSRGVPEVKENTAAKSVPQPESSSSSEEESISSESDSDSDSDSDSGSDSNSSDNGSGSNFINAKSASKALGKKKTDSGFSSLIKDSKKK</sequence>
<evidence type="ECO:0000313" key="3">
    <source>
        <dbReference type="EMBL" id="CDO93142.1"/>
    </source>
</evidence>
<feature type="compositionally biased region" description="Acidic residues" evidence="1">
    <location>
        <begin position="628"/>
        <end position="640"/>
    </location>
</feature>
<dbReference type="PANTHER" id="PTHR28196">
    <property type="entry name" value="NUCLEOLAR PROTEIN NET1-RELATED"/>
    <property type="match status" value="1"/>
</dbReference>
<feature type="region of interest" description="Disordered" evidence="1">
    <location>
        <begin position="590"/>
        <end position="651"/>
    </location>
</feature>
<dbReference type="InterPro" id="IPR018844">
    <property type="entry name" value="Dnt1-like_N"/>
</dbReference>
<feature type="domain" description="Nucleolar protein Dnt1-like N-terminal" evidence="2">
    <location>
        <begin position="87"/>
        <end position="157"/>
    </location>
</feature>
<dbReference type="GO" id="GO:0000183">
    <property type="term" value="P:rDNA heterochromatin formation"/>
    <property type="evidence" value="ECO:0007669"/>
    <property type="project" value="InterPro"/>
</dbReference>
<dbReference type="AlphaFoldDB" id="A0A0A8L260"/>